<name>A0A521EAL5_9BACT</name>
<dbReference type="SUPFAM" id="SSF54909">
    <property type="entry name" value="Dimeric alpha+beta barrel"/>
    <property type="match status" value="1"/>
</dbReference>
<dbReference type="PROSITE" id="PS51502">
    <property type="entry name" value="S_R_A_B_BARREL"/>
    <property type="match status" value="1"/>
</dbReference>
<accession>A0A521EAL5</accession>
<evidence type="ECO:0000259" key="1">
    <source>
        <dbReference type="PROSITE" id="PS51502"/>
    </source>
</evidence>
<dbReference type="Pfam" id="PF07876">
    <property type="entry name" value="Dabb"/>
    <property type="match status" value="1"/>
</dbReference>
<dbReference type="PANTHER" id="PTHR37832">
    <property type="entry name" value="BLL2683 PROTEIN"/>
    <property type="match status" value="1"/>
</dbReference>
<dbReference type="Gene3D" id="3.30.70.100">
    <property type="match status" value="1"/>
</dbReference>
<dbReference type="Proteomes" id="UP000317557">
    <property type="component" value="Unassembled WGS sequence"/>
</dbReference>
<dbReference type="SMART" id="SM00886">
    <property type="entry name" value="Dabb"/>
    <property type="match status" value="1"/>
</dbReference>
<dbReference type="InterPro" id="IPR011008">
    <property type="entry name" value="Dimeric_a/b-barrel"/>
</dbReference>
<evidence type="ECO:0000313" key="3">
    <source>
        <dbReference type="Proteomes" id="UP000317557"/>
    </source>
</evidence>
<feature type="domain" description="Stress-response A/B barrel" evidence="1">
    <location>
        <begin position="2"/>
        <end position="100"/>
    </location>
</feature>
<proteinExistence type="predicted"/>
<keyword evidence="3" id="KW-1185">Reference proteome</keyword>
<reference evidence="2 3" key="1">
    <citation type="submission" date="2017-05" db="EMBL/GenBank/DDBJ databases">
        <authorList>
            <person name="Varghese N."/>
            <person name="Submissions S."/>
        </authorList>
    </citation>
    <scope>NUCLEOTIDE SEQUENCE [LARGE SCALE GENOMIC DNA]</scope>
    <source>
        <strain evidence="2 3">DSM 21985</strain>
    </source>
</reference>
<dbReference type="RefSeq" id="WP_142455072.1">
    <property type="nucleotide sequence ID" value="NZ_FXTP01000011.1"/>
</dbReference>
<protein>
    <submittedName>
        <fullName evidence="2">Stress responsive A/B Barrel Domain</fullName>
    </submittedName>
</protein>
<gene>
    <name evidence="2" type="ORF">SAMN06265219_11177</name>
</gene>
<dbReference type="OrthoDB" id="9808130at2"/>
<dbReference type="AlphaFoldDB" id="A0A521EAL5"/>
<dbReference type="InterPro" id="IPR013097">
    <property type="entry name" value="Dabb"/>
</dbReference>
<dbReference type="EMBL" id="FXTP01000011">
    <property type="protein sequence ID" value="SMO80976.1"/>
    <property type="molecule type" value="Genomic_DNA"/>
</dbReference>
<sequence length="104" mass="11983">MIKHVVMWKLKDISEGKTKEENAETMKKLLEDLPSKIDELQSAEVGINILDRDDDAVCDLVLTVQCETKEDLQAYAKHPDHQKVVQFAKKIVTERRVVDYISDQ</sequence>
<organism evidence="2 3">
    <name type="scientific">Gracilimonas mengyeensis</name>
    <dbReference type="NCBI Taxonomy" id="1302730"/>
    <lineage>
        <taxon>Bacteria</taxon>
        <taxon>Pseudomonadati</taxon>
        <taxon>Balneolota</taxon>
        <taxon>Balneolia</taxon>
        <taxon>Balneolales</taxon>
        <taxon>Balneolaceae</taxon>
        <taxon>Gracilimonas</taxon>
    </lineage>
</organism>
<evidence type="ECO:0000313" key="2">
    <source>
        <dbReference type="EMBL" id="SMO80976.1"/>
    </source>
</evidence>
<dbReference type="PANTHER" id="PTHR37832:SF1">
    <property type="entry name" value="STRESS-RESPONSE A_B BARREL DOMAIN-CONTAINING PROTEIN"/>
    <property type="match status" value="1"/>
</dbReference>